<keyword evidence="1" id="KW-0479">Metal-binding</keyword>
<comment type="caution">
    <text evidence="6">The sequence shown here is derived from an EMBL/GenBank/DDBJ whole genome shotgun (WGS) entry which is preliminary data.</text>
</comment>
<proteinExistence type="predicted"/>
<name>A0AAD7UAA6_9STRA</name>
<dbReference type="PROSITE" id="PS50089">
    <property type="entry name" value="ZF_RING_2"/>
    <property type="match status" value="1"/>
</dbReference>
<evidence type="ECO:0000313" key="6">
    <source>
        <dbReference type="EMBL" id="KAJ8600730.1"/>
    </source>
</evidence>
<evidence type="ECO:0000256" key="2">
    <source>
        <dbReference type="ARBA" id="ARBA00022771"/>
    </source>
</evidence>
<accession>A0AAD7UAA6</accession>
<dbReference type="GO" id="GO:0008270">
    <property type="term" value="F:zinc ion binding"/>
    <property type="evidence" value="ECO:0007669"/>
    <property type="project" value="UniProtKB-KW"/>
</dbReference>
<sequence length="117" mass="12954">MAATPCRRSKDTVAAVSHLEQLEGAAAAELARRLREALSCKVCNEWFEDPVCLPCGHALCRVCAQTWFKEQATCPSCRTKVSRRSAATQADNKQHDLIRAVAAARRYVEKRSEASSF</sequence>
<gene>
    <name evidence="6" type="ORF">CTAYLR_003905</name>
</gene>
<dbReference type="SUPFAM" id="SSF57850">
    <property type="entry name" value="RING/U-box"/>
    <property type="match status" value="1"/>
</dbReference>
<dbReference type="InterPro" id="IPR001841">
    <property type="entry name" value="Znf_RING"/>
</dbReference>
<dbReference type="EMBL" id="JAQMWT010000480">
    <property type="protein sequence ID" value="KAJ8600730.1"/>
    <property type="molecule type" value="Genomic_DNA"/>
</dbReference>
<keyword evidence="3" id="KW-0862">Zinc</keyword>
<evidence type="ECO:0000256" key="1">
    <source>
        <dbReference type="ARBA" id="ARBA00022723"/>
    </source>
</evidence>
<dbReference type="Proteomes" id="UP001230188">
    <property type="component" value="Unassembled WGS sequence"/>
</dbReference>
<evidence type="ECO:0000259" key="5">
    <source>
        <dbReference type="PROSITE" id="PS50089"/>
    </source>
</evidence>
<dbReference type="AlphaFoldDB" id="A0AAD7UAA6"/>
<organism evidence="6 7">
    <name type="scientific">Chrysophaeum taylorii</name>
    <dbReference type="NCBI Taxonomy" id="2483200"/>
    <lineage>
        <taxon>Eukaryota</taxon>
        <taxon>Sar</taxon>
        <taxon>Stramenopiles</taxon>
        <taxon>Ochrophyta</taxon>
        <taxon>Pelagophyceae</taxon>
        <taxon>Pelagomonadales</taxon>
        <taxon>Pelagomonadaceae</taxon>
        <taxon>Chrysophaeum</taxon>
    </lineage>
</organism>
<keyword evidence="7" id="KW-1185">Reference proteome</keyword>
<evidence type="ECO:0000256" key="4">
    <source>
        <dbReference type="PROSITE-ProRule" id="PRU00175"/>
    </source>
</evidence>
<dbReference type="Gene3D" id="3.30.40.10">
    <property type="entry name" value="Zinc/RING finger domain, C3HC4 (zinc finger)"/>
    <property type="match status" value="1"/>
</dbReference>
<reference evidence="6" key="1">
    <citation type="submission" date="2023-01" db="EMBL/GenBank/DDBJ databases">
        <title>Metagenome sequencing of chrysophaentin producing Chrysophaeum taylorii.</title>
        <authorList>
            <person name="Davison J."/>
            <person name="Bewley C."/>
        </authorList>
    </citation>
    <scope>NUCLEOTIDE SEQUENCE</scope>
    <source>
        <strain evidence="6">NIES-1699</strain>
    </source>
</reference>
<evidence type="ECO:0000256" key="3">
    <source>
        <dbReference type="ARBA" id="ARBA00022833"/>
    </source>
</evidence>
<dbReference type="PROSITE" id="PS00518">
    <property type="entry name" value="ZF_RING_1"/>
    <property type="match status" value="1"/>
</dbReference>
<dbReference type="InterPro" id="IPR050143">
    <property type="entry name" value="TRIM/RBCC"/>
</dbReference>
<dbReference type="InterPro" id="IPR017907">
    <property type="entry name" value="Znf_RING_CS"/>
</dbReference>
<dbReference type="InterPro" id="IPR013083">
    <property type="entry name" value="Znf_RING/FYVE/PHD"/>
</dbReference>
<dbReference type="Pfam" id="PF13920">
    <property type="entry name" value="zf-C3HC4_3"/>
    <property type="match status" value="1"/>
</dbReference>
<evidence type="ECO:0000313" key="7">
    <source>
        <dbReference type="Proteomes" id="UP001230188"/>
    </source>
</evidence>
<keyword evidence="2 4" id="KW-0863">Zinc-finger</keyword>
<feature type="domain" description="RING-type" evidence="5">
    <location>
        <begin position="40"/>
        <end position="78"/>
    </location>
</feature>
<protein>
    <recommendedName>
        <fullName evidence="5">RING-type domain-containing protein</fullName>
    </recommendedName>
</protein>
<dbReference type="SMART" id="SM00184">
    <property type="entry name" value="RING"/>
    <property type="match status" value="1"/>
</dbReference>
<dbReference type="PANTHER" id="PTHR24103">
    <property type="entry name" value="E3 UBIQUITIN-PROTEIN LIGASE TRIM"/>
    <property type="match status" value="1"/>
</dbReference>